<dbReference type="InterPro" id="IPR038107">
    <property type="entry name" value="Glycos_transf_N_sf"/>
</dbReference>
<gene>
    <name evidence="14" type="ORF">SAMN02910344_01457</name>
</gene>
<evidence type="ECO:0000256" key="4">
    <source>
        <dbReference type="ARBA" id="ARBA00019077"/>
    </source>
</evidence>
<keyword evidence="15" id="KW-1185">Reference proteome</keyword>
<dbReference type="GO" id="GO:0005886">
    <property type="term" value="C:plasma membrane"/>
    <property type="evidence" value="ECO:0007669"/>
    <property type="project" value="UniProtKB-SubCell"/>
</dbReference>
<dbReference type="SUPFAM" id="SSF53756">
    <property type="entry name" value="UDP-Glycosyltransferase/glycogen phosphorylase"/>
    <property type="match status" value="1"/>
</dbReference>
<dbReference type="EC" id="2.4.99.12" evidence="3 11"/>
<evidence type="ECO:0000256" key="3">
    <source>
        <dbReference type="ARBA" id="ARBA00012621"/>
    </source>
</evidence>
<dbReference type="GO" id="GO:0009245">
    <property type="term" value="P:lipid A biosynthetic process"/>
    <property type="evidence" value="ECO:0007669"/>
    <property type="project" value="TreeGrafter"/>
</dbReference>
<comment type="pathway">
    <text evidence="2 11">Bacterial outer membrane biogenesis; LPS core biosynthesis.</text>
</comment>
<comment type="function">
    <text evidence="11">Involved in lipopolysaccharide (LPS) biosynthesis. Catalyzes the transfer of 3-deoxy-D-manno-octulosonate (Kdo) residue(s) from CMP-Kdo to lipid IV(A), the tetraacyldisaccharide-1,4'-bisphosphate precursor of lipid A.</text>
</comment>
<evidence type="ECO:0000256" key="8">
    <source>
        <dbReference type="ARBA" id="ARBA00049183"/>
    </source>
</evidence>
<dbReference type="GO" id="GO:0043842">
    <property type="term" value="F:Kdo transferase activity"/>
    <property type="evidence" value="ECO:0007669"/>
    <property type="project" value="UniProtKB-EC"/>
</dbReference>
<dbReference type="InterPro" id="IPR039901">
    <property type="entry name" value="Kdotransferase"/>
</dbReference>
<dbReference type="InterPro" id="IPR007507">
    <property type="entry name" value="Glycos_transf_N"/>
</dbReference>
<dbReference type="InterPro" id="IPR001296">
    <property type="entry name" value="Glyco_trans_1"/>
</dbReference>
<evidence type="ECO:0000256" key="10">
    <source>
        <dbReference type="PIRSR" id="PIRSR639901-2"/>
    </source>
</evidence>
<dbReference type="Gene3D" id="3.40.50.2000">
    <property type="entry name" value="Glycogen Phosphorylase B"/>
    <property type="match status" value="1"/>
</dbReference>
<organism evidence="14 15">
    <name type="scientific">Ruminobacter amylophilus</name>
    <dbReference type="NCBI Taxonomy" id="867"/>
    <lineage>
        <taxon>Bacteria</taxon>
        <taxon>Pseudomonadati</taxon>
        <taxon>Pseudomonadota</taxon>
        <taxon>Gammaproteobacteria</taxon>
        <taxon>Aeromonadales</taxon>
        <taxon>Succinivibrionaceae</taxon>
        <taxon>Ruminobacter</taxon>
    </lineage>
</organism>
<feature type="site" description="Transition state stabilizer" evidence="10">
    <location>
        <position position="207"/>
    </location>
</feature>
<evidence type="ECO:0000259" key="13">
    <source>
        <dbReference type="Pfam" id="PF04413"/>
    </source>
</evidence>
<dbReference type="Gene3D" id="3.40.50.11720">
    <property type="entry name" value="3-Deoxy-D-manno-octulosonic-acid transferase, N-terminal domain"/>
    <property type="match status" value="1"/>
</dbReference>
<dbReference type="PANTHER" id="PTHR42755:SF1">
    <property type="entry name" value="3-DEOXY-D-MANNO-OCTULOSONIC ACID TRANSFERASE, MITOCHONDRIAL-RELATED"/>
    <property type="match status" value="1"/>
</dbReference>
<dbReference type="GO" id="GO:0030313">
    <property type="term" value="C:cell envelope"/>
    <property type="evidence" value="ECO:0007669"/>
    <property type="project" value="UniProtKB-SubCell"/>
</dbReference>
<dbReference type="Pfam" id="PF00534">
    <property type="entry name" value="Glycos_transf_1"/>
    <property type="match status" value="1"/>
</dbReference>
<sequence length="417" mass="46562">MILSLIYKVVTAVLAPVIYQKIRFSAKGNAYGERINELLGNIPEKDYHSPVWFHTVSVGETMGALPLIKKFHERWPDKHIVVTTSTPTGAALYKNLSYVEHHYAPLDSPIAVKKFTEKLKPSALIIMETELWPNLLQELESQDVPVYLINARLSERSASRYAMLKSTFNTLIGDKLKMLICQTVDDRNNFEKLGIPPNKLSISGSLKFDIDVNPEKIALGKKFKKLFPEKQILCVASTHQGEDEIALDIFKEVKNSIPNLLLLLIPRHPERFESVFNLAKAAGFNTARKTDPEISQNTDVIIGNTMGEMPIYLSASTLVLMAGSLVDIGGHNPLEAIAVNTPVISGPHVRNFKKIFHDLVNNQASIVAENSELPHIIETLLNNEQDIEKLKRNAQTVLNSNRGAIDKTLNLLEECGK</sequence>
<comment type="subcellular location">
    <subcellularLocation>
        <location evidence="1">Cell envelope</location>
    </subcellularLocation>
    <subcellularLocation>
        <location evidence="11">Cell membrane</location>
    </subcellularLocation>
</comment>
<comment type="catalytic activity">
    <reaction evidence="8 11">
        <text>lipid IVA (E. coli) + CMP-3-deoxy-beta-D-manno-octulosonate = alpha-Kdo-(2-&gt;6)-lipid IVA (E. coli) + CMP + H(+)</text>
        <dbReference type="Rhea" id="RHEA:28066"/>
        <dbReference type="ChEBI" id="CHEBI:15378"/>
        <dbReference type="ChEBI" id="CHEBI:58603"/>
        <dbReference type="ChEBI" id="CHEBI:60364"/>
        <dbReference type="ChEBI" id="CHEBI:60377"/>
        <dbReference type="ChEBI" id="CHEBI:85987"/>
        <dbReference type="EC" id="2.4.99.12"/>
    </reaction>
</comment>
<feature type="domain" description="3-deoxy-D-manno-octulosonic-acid transferase N-terminal" evidence="13">
    <location>
        <begin position="34"/>
        <end position="210"/>
    </location>
</feature>
<feature type="site" description="Transition state stabilizer" evidence="10">
    <location>
        <position position="128"/>
    </location>
</feature>
<comment type="similarity">
    <text evidence="11">Belongs to the glycosyltransferase group 1 family.</text>
</comment>
<evidence type="ECO:0000313" key="14">
    <source>
        <dbReference type="EMBL" id="SFP46557.1"/>
    </source>
</evidence>
<protein>
    <recommendedName>
        <fullName evidence="4 11">3-deoxy-D-manno-octulosonic acid transferase</fullName>
        <shortName evidence="11">Kdo transferase</shortName>
        <ecNumber evidence="3 11">2.4.99.12</ecNumber>
    </recommendedName>
    <alternativeName>
        <fullName evidence="7 11">Lipid IV(A) 3-deoxy-D-manno-octulosonic acid transferase</fullName>
    </alternativeName>
</protein>
<dbReference type="GO" id="GO:0009244">
    <property type="term" value="P:lipopolysaccharide core region biosynthetic process"/>
    <property type="evidence" value="ECO:0007669"/>
    <property type="project" value="UniProtKB-UniRule"/>
</dbReference>
<evidence type="ECO:0000256" key="2">
    <source>
        <dbReference type="ARBA" id="ARBA00004713"/>
    </source>
</evidence>
<keyword evidence="6 11" id="KW-0808">Transferase</keyword>
<dbReference type="EMBL" id="FOXF01000026">
    <property type="protein sequence ID" value="SFP46557.1"/>
    <property type="molecule type" value="Genomic_DNA"/>
</dbReference>
<proteinExistence type="inferred from homology"/>
<dbReference type="Pfam" id="PF04413">
    <property type="entry name" value="Glycos_transf_N"/>
    <property type="match status" value="1"/>
</dbReference>
<evidence type="ECO:0000259" key="12">
    <source>
        <dbReference type="Pfam" id="PF00534"/>
    </source>
</evidence>
<evidence type="ECO:0000256" key="5">
    <source>
        <dbReference type="ARBA" id="ARBA00022519"/>
    </source>
</evidence>
<evidence type="ECO:0000313" key="15">
    <source>
        <dbReference type="Proteomes" id="UP000243745"/>
    </source>
</evidence>
<evidence type="ECO:0000256" key="6">
    <source>
        <dbReference type="ARBA" id="ARBA00022679"/>
    </source>
</evidence>
<accession>A0A662ZIT3</accession>
<keyword evidence="11" id="KW-1003">Cell membrane</keyword>
<dbReference type="UniPathway" id="UPA00958"/>
<evidence type="ECO:0000256" key="11">
    <source>
        <dbReference type="RuleBase" id="RU365103"/>
    </source>
</evidence>
<keyword evidence="11" id="KW-0448">Lipopolysaccharide biosynthesis</keyword>
<feature type="domain" description="Glycosyl transferase family 1" evidence="12">
    <location>
        <begin position="293"/>
        <end position="395"/>
    </location>
</feature>
<dbReference type="AlphaFoldDB" id="A0A662ZIT3"/>
<evidence type="ECO:0000256" key="7">
    <source>
        <dbReference type="ARBA" id="ARBA00031445"/>
    </source>
</evidence>
<dbReference type="PANTHER" id="PTHR42755">
    <property type="entry name" value="3-DEOXY-MANNO-OCTULOSONATE CYTIDYLYLTRANSFERASE"/>
    <property type="match status" value="1"/>
</dbReference>
<feature type="active site" description="Proton acceptor" evidence="9">
    <location>
        <position position="60"/>
    </location>
</feature>
<name>A0A662ZIT3_9GAMM</name>
<dbReference type="Proteomes" id="UP000243745">
    <property type="component" value="Unassembled WGS sequence"/>
</dbReference>
<evidence type="ECO:0000256" key="1">
    <source>
        <dbReference type="ARBA" id="ARBA00004196"/>
    </source>
</evidence>
<keyword evidence="5" id="KW-0997">Cell inner membrane</keyword>
<keyword evidence="5" id="KW-0472">Membrane</keyword>
<evidence type="ECO:0000256" key="9">
    <source>
        <dbReference type="PIRSR" id="PIRSR639901-1"/>
    </source>
</evidence>
<reference evidence="14 15" key="1">
    <citation type="submission" date="2016-10" db="EMBL/GenBank/DDBJ databases">
        <authorList>
            <person name="Varghese N."/>
            <person name="Submissions S."/>
        </authorList>
    </citation>
    <scope>NUCLEOTIDE SEQUENCE [LARGE SCALE GENOMIC DNA]</scope>
    <source>
        <strain evidence="14 15">DSM 1361</strain>
    </source>
</reference>